<protein>
    <submittedName>
        <fullName evidence="1">Uncharacterized protein</fullName>
    </submittedName>
</protein>
<comment type="caution">
    <text evidence="1">The sequence shown here is derived from an EMBL/GenBank/DDBJ whole genome shotgun (WGS) entry which is preliminary data.</text>
</comment>
<proteinExistence type="predicted"/>
<gene>
    <name evidence="1" type="ORF">RchiOBHm_Chr1g0359681</name>
</gene>
<organism evidence="1 2">
    <name type="scientific">Rosa chinensis</name>
    <name type="common">China rose</name>
    <dbReference type="NCBI Taxonomy" id="74649"/>
    <lineage>
        <taxon>Eukaryota</taxon>
        <taxon>Viridiplantae</taxon>
        <taxon>Streptophyta</taxon>
        <taxon>Embryophyta</taxon>
        <taxon>Tracheophyta</taxon>
        <taxon>Spermatophyta</taxon>
        <taxon>Magnoliopsida</taxon>
        <taxon>eudicotyledons</taxon>
        <taxon>Gunneridae</taxon>
        <taxon>Pentapetalae</taxon>
        <taxon>rosids</taxon>
        <taxon>fabids</taxon>
        <taxon>Rosales</taxon>
        <taxon>Rosaceae</taxon>
        <taxon>Rosoideae</taxon>
        <taxon>Rosoideae incertae sedis</taxon>
        <taxon>Rosa</taxon>
    </lineage>
</organism>
<dbReference type="AlphaFoldDB" id="A0A2P6SIF0"/>
<sequence>MENLQIGLWRLICRSWFRYYEGQFAPISEIDVEEVEAPAISVVEATKKS</sequence>
<dbReference type="EMBL" id="PDCK01000039">
    <property type="protein sequence ID" value="PRQ58471.1"/>
    <property type="molecule type" value="Genomic_DNA"/>
</dbReference>
<dbReference type="Proteomes" id="UP000238479">
    <property type="component" value="Chromosome 1"/>
</dbReference>
<name>A0A2P6SIF0_ROSCH</name>
<accession>A0A2P6SIF0</accession>
<evidence type="ECO:0000313" key="2">
    <source>
        <dbReference type="Proteomes" id="UP000238479"/>
    </source>
</evidence>
<keyword evidence="2" id="KW-1185">Reference proteome</keyword>
<reference evidence="1 2" key="1">
    <citation type="journal article" date="2018" name="Nat. Genet.">
        <title>The Rosa genome provides new insights in the design of modern roses.</title>
        <authorList>
            <person name="Bendahmane M."/>
        </authorList>
    </citation>
    <scope>NUCLEOTIDE SEQUENCE [LARGE SCALE GENOMIC DNA]</scope>
    <source>
        <strain evidence="2">cv. Old Blush</strain>
    </source>
</reference>
<dbReference type="Gramene" id="PRQ58471">
    <property type="protein sequence ID" value="PRQ58471"/>
    <property type="gene ID" value="RchiOBHm_Chr1g0359681"/>
</dbReference>
<evidence type="ECO:0000313" key="1">
    <source>
        <dbReference type="EMBL" id="PRQ58471.1"/>
    </source>
</evidence>